<organism evidence="1 2">
    <name type="scientific">Corallococcus macrosporus</name>
    <dbReference type="NCBI Taxonomy" id="35"/>
    <lineage>
        <taxon>Bacteria</taxon>
        <taxon>Pseudomonadati</taxon>
        <taxon>Myxococcota</taxon>
        <taxon>Myxococcia</taxon>
        <taxon>Myxococcales</taxon>
        <taxon>Cystobacterineae</taxon>
        <taxon>Myxococcaceae</taxon>
        <taxon>Corallococcus</taxon>
    </lineage>
</organism>
<protein>
    <submittedName>
        <fullName evidence="1">Uncharacterized protein</fullName>
    </submittedName>
</protein>
<evidence type="ECO:0000313" key="2">
    <source>
        <dbReference type="Proteomes" id="UP000664052"/>
    </source>
</evidence>
<keyword evidence="2" id="KW-1185">Reference proteome</keyword>
<name>A0ABS3DID3_9BACT</name>
<evidence type="ECO:0000313" key="1">
    <source>
        <dbReference type="EMBL" id="MBN8231084.1"/>
    </source>
</evidence>
<dbReference type="EMBL" id="JAFIMU010000007">
    <property type="protein sequence ID" value="MBN8231084.1"/>
    <property type="molecule type" value="Genomic_DNA"/>
</dbReference>
<gene>
    <name evidence="1" type="ORF">JYK02_26540</name>
</gene>
<comment type="caution">
    <text evidence="1">The sequence shown here is derived from an EMBL/GenBank/DDBJ whole genome shotgun (WGS) entry which is preliminary data.</text>
</comment>
<sequence>MSLPRKGSRRVEVDGTEYLWHIRRKPTHFQADFAGPMNLAVQALSEGPRRVLVVRLGISRPDNWIVPHQTGITTAMVREMIRRALRAGWKPLGAGPPFLFKYPVVKDTIGTIFPEA</sequence>
<accession>A0ABS3DID3</accession>
<dbReference type="Proteomes" id="UP000664052">
    <property type="component" value="Unassembled WGS sequence"/>
</dbReference>
<dbReference type="RefSeq" id="WP_207055014.1">
    <property type="nucleotide sequence ID" value="NZ_JAFIMU010000007.1"/>
</dbReference>
<proteinExistence type="predicted"/>
<reference evidence="1 2" key="1">
    <citation type="submission" date="2021-02" db="EMBL/GenBank/DDBJ databases">
        <title>De Novo genome assembly of isolated myxobacteria.</title>
        <authorList>
            <person name="Stevens D.C."/>
        </authorList>
    </citation>
    <scope>NUCLEOTIDE SEQUENCE [LARGE SCALE GENOMIC DNA]</scope>
    <source>
        <strain evidence="1 2">ATCC 29039</strain>
    </source>
</reference>